<evidence type="ECO:0000313" key="3">
    <source>
        <dbReference type="EMBL" id="QBM89503.1"/>
    </source>
</evidence>
<dbReference type="EMBL" id="CP034459">
    <property type="protein sequence ID" value="QBM89503.1"/>
    <property type="molecule type" value="Genomic_DNA"/>
</dbReference>
<dbReference type="InterPro" id="IPR001283">
    <property type="entry name" value="CRISP-related"/>
</dbReference>
<evidence type="ECO:0000256" key="1">
    <source>
        <dbReference type="SAM" id="MobiDB-lite"/>
    </source>
</evidence>
<dbReference type="Gene3D" id="3.40.33.10">
    <property type="entry name" value="CAP"/>
    <property type="match status" value="1"/>
</dbReference>
<dbReference type="InterPro" id="IPR035940">
    <property type="entry name" value="CAP_sf"/>
</dbReference>
<reference evidence="4" key="1">
    <citation type="submission" date="2019-03" db="EMBL/GenBank/DDBJ databases">
        <title>Snf2 controls pulcherriminic acid biosynthesis and connects pigmentation and antifungal activity of the yeast Metschnikowia pulcherrima.</title>
        <authorList>
            <person name="Gore-Lloyd D."/>
            <person name="Sumann I."/>
            <person name="Brachmann A.O."/>
            <person name="Schneeberger K."/>
            <person name="Ortiz-Merino R.A."/>
            <person name="Moreno-Beltran M."/>
            <person name="Schlaefli M."/>
            <person name="Kirner P."/>
            <person name="Santos Kron A."/>
            <person name="Wolfe K.H."/>
            <person name="Piel J."/>
            <person name="Ahrens C.H."/>
            <person name="Henk D."/>
            <person name="Freimoser F.M."/>
        </authorList>
    </citation>
    <scope>NUCLEOTIDE SEQUENCE [LARGE SCALE GENOMIC DNA]</scope>
    <source>
        <strain evidence="4">APC 1.2</strain>
    </source>
</reference>
<gene>
    <name evidence="3" type="primary">MPUL0D05780</name>
    <name evidence="3" type="ORF">METSCH_D05780</name>
</gene>
<dbReference type="SMART" id="SM00198">
    <property type="entry name" value="SCP"/>
    <property type="match status" value="1"/>
</dbReference>
<dbReference type="CDD" id="cd05384">
    <property type="entry name" value="CAP_PRY1-like"/>
    <property type="match status" value="1"/>
</dbReference>
<organism evidence="3 4">
    <name type="scientific">Metschnikowia aff. pulcherrima</name>
    <dbReference type="NCBI Taxonomy" id="2163413"/>
    <lineage>
        <taxon>Eukaryota</taxon>
        <taxon>Fungi</taxon>
        <taxon>Dikarya</taxon>
        <taxon>Ascomycota</taxon>
        <taxon>Saccharomycotina</taxon>
        <taxon>Pichiomycetes</taxon>
        <taxon>Metschnikowiaceae</taxon>
        <taxon>Metschnikowia</taxon>
    </lineage>
</organism>
<keyword evidence="4" id="KW-1185">Reference proteome</keyword>
<accession>A0A4V1AEK2</accession>
<dbReference type="AlphaFoldDB" id="A0A4V1AEK2"/>
<evidence type="ECO:0000313" key="4">
    <source>
        <dbReference type="Proteomes" id="UP000292447"/>
    </source>
</evidence>
<dbReference type="PRINTS" id="PR00837">
    <property type="entry name" value="V5TPXLIKE"/>
</dbReference>
<sequence>MQVYFAAEPNFIFPIVETKTTCWDLIDSYKICLSWAFSISDNFFRNFITSLSRPTSTRIIMRNATFIVFIAFINACLSAPVTVSQEAIPVTAVQIQPTTSATTAGTYAAQTSITQATIQTSTGIATQTSTSASGFLGLLQGIYSAVTSAASSSSTSPDGTSSSGSSWKSFFSLLFGGSSDDSTVTSSSTLSLTTSLSLPTSSVIASSWASLTSSSSSSSRTHDSSTSTSESTSTGGIYDEIYGSSEDIDQKFAKAILDSHNTYRAQHGVGALSWAEGPYSYAKNNADNYDCSGILTHTHGQYGENLAAGFPSGPAAVTAWYVEGETFDFSAYNEYNHFTQLVWKDTTKVGCAYKDCSAEGWQLYVVCEYDPVGNVIGQEQDNVLPLVS</sequence>
<feature type="region of interest" description="Disordered" evidence="1">
    <location>
        <begin position="213"/>
        <end position="236"/>
    </location>
</feature>
<dbReference type="Pfam" id="PF00188">
    <property type="entry name" value="CAP"/>
    <property type="match status" value="1"/>
</dbReference>
<feature type="compositionally biased region" description="Low complexity" evidence="1">
    <location>
        <begin position="213"/>
        <end position="234"/>
    </location>
</feature>
<feature type="domain" description="SCP" evidence="2">
    <location>
        <begin position="251"/>
        <end position="377"/>
    </location>
</feature>
<evidence type="ECO:0000259" key="2">
    <source>
        <dbReference type="SMART" id="SM00198"/>
    </source>
</evidence>
<dbReference type="PANTHER" id="PTHR10334">
    <property type="entry name" value="CYSTEINE-RICH SECRETORY PROTEIN-RELATED"/>
    <property type="match status" value="1"/>
</dbReference>
<proteinExistence type="predicted"/>
<dbReference type="InterPro" id="IPR014044">
    <property type="entry name" value="CAP_dom"/>
</dbReference>
<name>A0A4V1AEK2_9ASCO</name>
<dbReference type="SUPFAM" id="SSF55797">
    <property type="entry name" value="PR-1-like"/>
    <property type="match status" value="1"/>
</dbReference>
<dbReference type="Proteomes" id="UP000292447">
    <property type="component" value="Chromosome IV"/>
</dbReference>
<dbReference type="STRING" id="2163413.A0A4V1AEK2"/>
<protein>
    <submittedName>
        <fullName evidence="3">Putative conserved protein YkwD, contains CAP (CSP/antigen 5/PR1) domain</fullName>
    </submittedName>
</protein>